<keyword evidence="4 7" id="KW-0238">DNA-binding</keyword>
<dbReference type="FunFam" id="3.40.50.2300:FF:000002">
    <property type="entry name" value="DNA-binding response regulator PhoP"/>
    <property type="match status" value="1"/>
</dbReference>
<dbReference type="EMBL" id="MZMT01000053">
    <property type="protein sequence ID" value="PIO42227.1"/>
    <property type="molecule type" value="Genomic_DNA"/>
</dbReference>
<dbReference type="PANTHER" id="PTHR48111:SF67">
    <property type="entry name" value="TRANSCRIPTIONAL REGULATORY PROTEIN TCTD"/>
    <property type="match status" value="1"/>
</dbReference>
<evidence type="ECO:0000259" key="9">
    <source>
        <dbReference type="PROSITE" id="PS51755"/>
    </source>
</evidence>
<dbReference type="InterPro" id="IPR039420">
    <property type="entry name" value="WalR-like"/>
</dbReference>
<dbReference type="GO" id="GO:0000156">
    <property type="term" value="F:phosphorelay response regulator activity"/>
    <property type="evidence" value="ECO:0007669"/>
    <property type="project" value="TreeGrafter"/>
</dbReference>
<sequence length="225" mass="25064">MRILLVEDTHDVGEAICKRFEATGHAVDWETNGRDAAEIIDFTEYALIILDVMLPGMDGFEILKHIRKSGNAVPVLILTARSEIDDRVGALDLGADDYLVKPFDFRELEARARVLMRRHTGGEATNLIKCGDIAVDRAARSVHVGKREVQLKRRELTLLEVLVARPGRVFSKDELLDQIFGFDEAANANAIELYVGRLRKKLEGAKARIVTVRGLGYQLVSDDAP</sequence>
<dbReference type="InterPro" id="IPR011006">
    <property type="entry name" value="CheY-like_superfamily"/>
</dbReference>
<dbReference type="SUPFAM" id="SSF46894">
    <property type="entry name" value="C-terminal effector domain of the bipartite response regulators"/>
    <property type="match status" value="1"/>
</dbReference>
<dbReference type="RefSeq" id="WP_100000027.1">
    <property type="nucleotide sequence ID" value="NZ_CP017940.1"/>
</dbReference>
<dbReference type="PROSITE" id="PS51755">
    <property type="entry name" value="OMPR_PHOB"/>
    <property type="match status" value="1"/>
</dbReference>
<keyword evidence="3" id="KW-0805">Transcription regulation</keyword>
<dbReference type="InterPro" id="IPR016032">
    <property type="entry name" value="Sig_transdc_resp-reg_C-effctor"/>
</dbReference>
<evidence type="ECO:0000259" key="8">
    <source>
        <dbReference type="PROSITE" id="PS50110"/>
    </source>
</evidence>
<dbReference type="PANTHER" id="PTHR48111">
    <property type="entry name" value="REGULATOR OF RPOS"/>
    <property type="match status" value="1"/>
</dbReference>
<dbReference type="InterPro" id="IPR036388">
    <property type="entry name" value="WH-like_DNA-bd_sf"/>
</dbReference>
<dbReference type="GO" id="GO:0000976">
    <property type="term" value="F:transcription cis-regulatory region binding"/>
    <property type="evidence" value="ECO:0007669"/>
    <property type="project" value="TreeGrafter"/>
</dbReference>
<name>A0A2N9VRV9_9HYPH</name>
<evidence type="ECO:0000313" key="10">
    <source>
        <dbReference type="EMBL" id="PIO42227.1"/>
    </source>
</evidence>
<evidence type="ECO:0000256" key="4">
    <source>
        <dbReference type="ARBA" id="ARBA00023125"/>
    </source>
</evidence>
<organism evidence="10 11">
    <name type="scientific">Phyllobacterium zundukense</name>
    <dbReference type="NCBI Taxonomy" id="1867719"/>
    <lineage>
        <taxon>Bacteria</taxon>
        <taxon>Pseudomonadati</taxon>
        <taxon>Pseudomonadota</taxon>
        <taxon>Alphaproteobacteria</taxon>
        <taxon>Hyphomicrobiales</taxon>
        <taxon>Phyllobacteriaceae</taxon>
        <taxon>Phyllobacterium</taxon>
    </lineage>
</organism>
<feature type="domain" description="Response regulatory" evidence="8">
    <location>
        <begin position="2"/>
        <end position="116"/>
    </location>
</feature>
<dbReference type="GO" id="GO:0032993">
    <property type="term" value="C:protein-DNA complex"/>
    <property type="evidence" value="ECO:0007669"/>
    <property type="project" value="TreeGrafter"/>
</dbReference>
<dbReference type="GO" id="GO:0005829">
    <property type="term" value="C:cytosol"/>
    <property type="evidence" value="ECO:0007669"/>
    <property type="project" value="TreeGrafter"/>
</dbReference>
<reference evidence="10 11" key="1">
    <citation type="journal article" date="2017" name="Int J Environ Stud">
        <title>Does the Miocene-Pliocene relict legume Oxytropis triphylla form nitrogen-fixing nodules with a combination of bacterial strains?</title>
        <authorList>
            <person name="Safronova V."/>
            <person name="Belimov A."/>
            <person name="Sazanova A."/>
            <person name="Kuznetsova I."/>
            <person name="Popova J."/>
            <person name="Andronov E."/>
            <person name="Verkhozina A."/>
            <person name="Tikhonovich I."/>
        </authorList>
    </citation>
    <scope>NUCLEOTIDE SEQUENCE [LARGE SCALE GENOMIC DNA]</scope>
    <source>
        <strain evidence="10 11">Tri-38</strain>
    </source>
</reference>
<evidence type="ECO:0000256" key="6">
    <source>
        <dbReference type="PROSITE-ProRule" id="PRU00169"/>
    </source>
</evidence>
<dbReference type="Gene3D" id="1.10.10.10">
    <property type="entry name" value="Winged helix-like DNA-binding domain superfamily/Winged helix DNA-binding domain"/>
    <property type="match status" value="1"/>
</dbReference>
<evidence type="ECO:0000256" key="2">
    <source>
        <dbReference type="ARBA" id="ARBA00023012"/>
    </source>
</evidence>
<dbReference type="Pfam" id="PF00072">
    <property type="entry name" value="Response_reg"/>
    <property type="match status" value="1"/>
</dbReference>
<dbReference type="SMART" id="SM00862">
    <property type="entry name" value="Trans_reg_C"/>
    <property type="match status" value="1"/>
</dbReference>
<dbReference type="Pfam" id="PF00486">
    <property type="entry name" value="Trans_reg_C"/>
    <property type="match status" value="1"/>
</dbReference>
<dbReference type="AlphaFoldDB" id="A0A2N9VRV9"/>
<feature type="modified residue" description="4-aspartylphosphate" evidence="6">
    <location>
        <position position="51"/>
    </location>
</feature>
<dbReference type="KEGG" id="pht:BLM14_14205"/>
<accession>A0A2N9VRV9</accession>
<keyword evidence="11" id="KW-1185">Reference proteome</keyword>
<keyword evidence="2" id="KW-0902">Two-component regulatory system</keyword>
<evidence type="ECO:0000256" key="5">
    <source>
        <dbReference type="ARBA" id="ARBA00023163"/>
    </source>
</evidence>
<comment type="caution">
    <text evidence="10">The sequence shown here is derived from an EMBL/GenBank/DDBJ whole genome shotgun (WGS) entry which is preliminary data.</text>
</comment>
<gene>
    <name evidence="10" type="ORF">B5P45_24665</name>
</gene>
<keyword evidence="1 6" id="KW-0597">Phosphoprotein</keyword>
<dbReference type="GO" id="GO:0006355">
    <property type="term" value="P:regulation of DNA-templated transcription"/>
    <property type="evidence" value="ECO:0007669"/>
    <property type="project" value="InterPro"/>
</dbReference>
<dbReference type="InterPro" id="IPR001789">
    <property type="entry name" value="Sig_transdc_resp-reg_receiver"/>
</dbReference>
<dbReference type="PROSITE" id="PS50110">
    <property type="entry name" value="RESPONSE_REGULATORY"/>
    <property type="match status" value="1"/>
</dbReference>
<dbReference type="SUPFAM" id="SSF52172">
    <property type="entry name" value="CheY-like"/>
    <property type="match status" value="1"/>
</dbReference>
<protein>
    <submittedName>
        <fullName evidence="10">DNA-binding response regulator</fullName>
    </submittedName>
</protein>
<evidence type="ECO:0000256" key="3">
    <source>
        <dbReference type="ARBA" id="ARBA00023015"/>
    </source>
</evidence>
<feature type="DNA-binding region" description="OmpR/PhoB-type" evidence="7">
    <location>
        <begin position="125"/>
        <end position="221"/>
    </location>
</feature>
<evidence type="ECO:0000256" key="1">
    <source>
        <dbReference type="ARBA" id="ARBA00022553"/>
    </source>
</evidence>
<evidence type="ECO:0000256" key="7">
    <source>
        <dbReference type="PROSITE-ProRule" id="PRU01091"/>
    </source>
</evidence>
<proteinExistence type="predicted"/>
<dbReference type="Proteomes" id="UP000232163">
    <property type="component" value="Unassembled WGS sequence"/>
</dbReference>
<dbReference type="CDD" id="cd00383">
    <property type="entry name" value="trans_reg_C"/>
    <property type="match status" value="1"/>
</dbReference>
<dbReference type="OrthoDB" id="9802426at2"/>
<dbReference type="SMART" id="SM00448">
    <property type="entry name" value="REC"/>
    <property type="match status" value="1"/>
</dbReference>
<keyword evidence="5" id="KW-0804">Transcription</keyword>
<feature type="domain" description="OmpR/PhoB-type" evidence="9">
    <location>
        <begin position="125"/>
        <end position="221"/>
    </location>
</feature>
<dbReference type="InterPro" id="IPR001867">
    <property type="entry name" value="OmpR/PhoB-type_DNA-bd"/>
</dbReference>
<dbReference type="Gene3D" id="6.10.250.690">
    <property type="match status" value="1"/>
</dbReference>
<dbReference type="Gene3D" id="3.40.50.2300">
    <property type="match status" value="1"/>
</dbReference>
<evidence type="ECO:0000313" key="11">
    <source>
        <dbReference type="Proteomes" id="UP000232163"/>
    </source>
</evidence>